<dbReference type="Gene3D" id="3.90.226.10">
    <property type="entry name" value="2-enoyl-CoA Hydratase, Chain A, domain 1"/>
    <property type="match status" value="1"/>
</dbReference>
<name>A0A382UQ81_9ZZZZ</name>
<dbReference type="SUPFAM" id="SSF52096">
    <property type="entry name" value="ClpP/crotonase"/>
    <property type="match status" value="1"/>
</dbReference>
<dbReference type="GO" id="GO:0005739">
    <property type="term" value="C:mitochondrion"/>
    <property type="evidence" value="ECO:0007669"/>
    <property type="project" value="TreeGrafter"/>
</dbReference>
<dbReference type="AlphaFoldDB" id="A0A382UQ81"/>
<comment type="similarity">
    <text evidence="1">Belongs to the enoyl-CoA hydratase/isomerase family.</text>
</comment>
<feature type="non-terminal residue" evidence="2">
    <location>
        <position position="136"/>
    </location>
</feature>
<protein>
    <recommendedName>
        <fullName evidence="3">Enoyl-CoA hydratase</fullName>
    </recommendedName>
</protein>
<dbReference type="Pfam" id="PF00378">
    <property type="entry name" value="ECH_1"/>
    <property type="match status" value="1"/>
</dbReference>
<dbReference type="EMBL" id="UINC01145688">
    <property type="protein sequence ID" value="SVD35975.1"/>
    <property type="molecule type" value="Genomic_DNA"/>
</dbReference>
<feature type="non-terminal residue" evidence="2">
    <location>
        <position position="1"/>
    </location>
</feature>
<sequence length="136" mass="14897">VIHHTNINGLTILEIENPPVNVLTMKVLQELRKELHTVKGKSLLIKSRGKCFSAGTDINEHLPGKVEEMMPLFTQTILDILSVPIPTTTYIHGATLGGGFELTLASDFLIANPDTTIALPEISLNFMKFHGIPLNS</sequence>
<gene>
    <name evidence="2" type="ORF">METZ01_LOCUS388829</name>
</gene>
<evidence type="ECO:0000313" key="2">
    <source>
        <dbReference type="EMBL" id="SVD35975.1"/>
    </source>
</evidence>
<dbReference type="PANTHER" id="PTHR11941">
    <property type="entry name" value="ENOYL-COA HYDRATASE-RELATED"/>
    <property type="match status" value="1"/>
</dbReference>
<dbReference type="PANTHER" id="PTHR11941:SF171">
    <property type="entry name" value="SD19268P"/>
    <property type="match status" value="1"/>
</dbReference>
<dbReference type="InterPro" id="IPR001753">
    <property type="entry name" value="Enoyl-CoA_hydra/iso"/>
</dbReference>
<evidence type="ECO:0000256" key="1">
    <source>
        <dbReference type="ARBA" id="ARBA00005254"/>
    </source>
</evidence>
<dbReference type="GO" id="GO:0006635">
    <property type="term" value="P:fatty acid beta-oxidation"/>
    <property type="evidence" value="ECO:0007669"/>
    <property type="project" value="TreeGrafter"/>
</dbReference>
<reference evidence="2" key="1">
    <citation type="submission" date="2018-05" db="EMBL/GenBank/DDBJ databases">
        <authorList>
            <person name="Lanie J.A."/>
            <person name="Ng W.-L."/>
            <person name="Kazmierczak K.M."/>
            <person name="Andrzejewski T.M."/>
            <person name="Davidsen T.M."/>
            <person name="Wayne K.J."/>
            <person name="Tettelin H."/>
            <person name="Glass J.I."/>
            <person name="Rusch D."/>
            <person name="Podicherti R."/>
            <person name="Tsui H.-C.T."/>
            <person name="Winkler M.E."/>
        </authorList>
    </citation>
    <scope>NUCLEOTIDE SEQUENCE</scope>
</reference>
<dbReference type="InterPro" id="IPR029045">
    <property type="entry name" value="ClpP/crotonase-like_dom_sf"/>
</dbReference>
<evidence type="ECO:0008006" key="3">
    <source>
        <dbReference type="Google" id="ProtNLM"/>
    </source>
</evidence>
<accession>A0A382UQ81</accession>
<proteinExistence type="inferred from homology"/>
<organism evidence="2">
    <name type="scientific">marine metagenome</name>
    <dbReference type="NCBI Taxonomy" id="408172"/>
    <lineage>
        <taxon>unclassified sequences</taxon>
        <taxon>metagenomes</taxon>
        <taxon>ecological metagenomes</taxon>
    </lineage>
</organism>
<dbReference type="CDD" id="cd06558">
    <property type="entry name" value="crotonase-like"/>
    <property type="match status" value="1"/>
</dbReference>